<evidence type="ECO:0000313" key="5">
    <source>
        <dbReference type="Proteomes" id="UP000784128"/>
    </source>
</evidence>
<dbReference type="Pfam" id="PF06094">
    <property type="entry name" value="GGACT"/>
    <property type="match status" value="1"/>
</dbReference>
<dbReference type="InterPro" id="IPR009288">
    <property type="entry name" value="AIG2-like_dom"/>
</dbReference>
<dbReference type="RefSeq" id="WP_214296970.1">
    <property type="nucleotide sequence ID" value="NZ_JAHDYS010000004.1"/>
</dbReference>
<dbReference type="CDD" id="cd06661">
    <property type="entry name" value="GGCT_like"/>
    <property type="match status" value="1"/>
</dbReference>
<keyword evidence="5" id="KW-1185">Reference proteome</keyword>
<gene>
    <name evidence="4" type="ORF">KJB30_05655</name>
</gene>
<dbReference type="InterPro" id="IPR013024">
    <property type="entry name" value="GGCT-like"/>
</dbReference>
<dbReference type="Gene3D" id="3.10.490.10">
    <property type="entry name" value="Gamma-glutamyl cyclotransferase-like"/>
    <property type="match status" value="1"/>
</dbReference>
<dbReference type="PANTHER" id="PTHR12510:SF4">
    <property type="entry name" value="GAMMA-GLUTAMYLAMINECYCLOTRANSFERASE"/>
    <property type="match status" value="1"/>
</dbReference>
<proteinExistence type="inferred from homology"/>
<evidence type="ECO:0000256" key="1">
    <source>
        <dbReference type="ARBA" id="ARBA00008861"/>
    </source>
</evidence>
<sequence length="132" mass="15238">MEGNNLIFVYGSLRQNHVNHHLLVDARYYGLCTTREKYAMYVVSGYPYVTSSENRYPIVGELYGIDEETLHTLDKMEGHPRYYVRRETTVIQGNTEYTAWMYFRDPYGTLMTSGDINDGCSPGSQNRKAQEG</sequence>
<comment type="caution">
    <text evidence="4">The sequence shown here is derived from an EMBL/GenBank/DDBJ whole genome shotgun (WGS) entry which is preliminary data.</text>
</comment>
<reference evidence="4 5" key="1">
    <citation type="submission" date="2021-05" db="EMBL/GenBank/DDBJ databases">
        <title>The draft genome of Geobacter chapellei DSM 13688.</title>
        <authorList>
            <person name="Xu Z."/>
            <person name="Masuda Y."/>
            <person name="Itoh H."/>
            <person name="Senoo K."/>
        </authorList>
    </citation>
    <scope>NUCLEOTIDE SEQUENCE [LARGE SCALE GENOMIC DNA]</scope>
    <source>
        <strain evidence="4 5">DSM 13688</strain>
    </source>
</reference>
<accession>A0ABS5U6G1</accession>
<protein>
    <recommendedName>
        <fullName evidence="2">Gamma-glutamylcyclotransferase family protein</fullName>
    </recommendedName>
</protein>
<dbReference type="PANTHER" id="PTHR12510">
    <property type="entry name" value="TROPONIN C-AKIN-1 PROTEIN"/>
    <property type="match status" value="1"/>
</dbReference>
<evidence type="ECO:0000259" key="3">
    <source>
        <dbReference type="Pfam" id="PF06094"/>
    </source>
</evidence>
<dbReference type="SUPFAM" id="SSF110857">
    <property type="entry name" value="Gamma-glutamyl cyclotransferase-like"/>
    <property type="match status" value="1"/>
</dbReference>
<evidence type="ECO:0000313" key="4">
    <source>
        <dbReference type="EMBL" id="MBT1071257.1"/>
    </source>
</evidence>
<comment type="similarity">
    <text evidence="1 2">Belongs to the gamma-glutamylcyclotransferase family.</text>
</comment>
<name>A0ABS5U6G1_9BACT</name>
<dbReference type="EMBL" id="JAHDYS010000004">
    <property type="protein sequence ID" value="MBT1071257.1"/>
    <property type="molecule type" value="Genomic_DNA"/>
</dbReference>
<dbReference type="Proteomes" id="UP000784128">
    <property type="component" value="Unassembled WGS sequence"/>
</dbReference>
<dbReference type="InterPro" id="IPR039126">
    <property type="entry name" value="GGACT"/>
</dbReference>
<organism evidence="4 5">
    <name type="scientific">Pelotalea chapellei</name>
    <dbReference type="NCBI Taxonomy" id="44671"/>
    <lineage>
        <taxon>Bacteria</taxon>
        <taxon>Pseudomonadati</taxon>
        <taxon>Thermodesulfobacteriota</taxon>
        <taxon>Desulfuromonadia</taxon>
        <taxon>Geobacterales</taxon>
        <taxon>Geobacteraceae</taxon>
        <taxon>Pelotalea</taxon>
    </lineage>
</organism>
<feature type="domain" description="Gamma-glutamylcyclotransferase AIG2-like" evidence="3">
    <location>
        <begin position="7"/>
        <end position="106"/>
    </location>
</feature>
<dbReference type="InterPro" id="IPR036568">
    <property type="entry name" value="GGCT-like_sf"/>
</dbReference>
<evidence type="ECO:0000256" key="2">
    <source>
        <dbReference type="RuleBase" id="RU367036"/>
    </source>
</evidence>